<evidence type="ECO:0000256" key="1">
    <source>
        <dbReference type="ARBA" id="ARBA00008857"/>
    </source>
</evidence>
<evidence type="ECO:0000313" key="7">
    <source>
        <dbReference type="Proteomes" id="UP000183299"/>
    </source>
</evidence>
<evidence type="ECO:0000256" key="4">
    <source>
        <dbReference type="ARBA" id="ARBA00023172"/>
    </source>
</evidence>
<dbReference type="GO" id="GO:0015074">
    <property type="term" value="P:DNA integration"/>
    <property type="evidence" value="ECO:0007669"/>
    <property type="project" value="UniProtKB-KW"/>
</dbReference>
<sequence length="413" mass="47252">MLIPKTESSLFGFAMNKRVKLSERMVKSAQPREKDYHIFDEEVRGLSLCVYKSGNRAFAMSYRFKGRQRRYTIGRWPEWSVTAARERAKVIRRQIEDGLDPMEKRQAAMAEPRIADLVDRYQAEHLPRLAARNASDQKSMLRRFVMPSWHARLVSEITPQDVDAILVEVAKGRPNKEGVVVPTPIRANRVGEVLRKMFNLAVKWGMRPDNPAETFRRLPEVERDRFLSPDEINMIISVLDQCEDQRGPDIIRMCLLTGARLGEVRCATFEQFDLERGIWTKQASTTKQRKIHRVPISDDVVALIRKRRAALGVGEGWLFPGDAEGKPVQDLRRFWGRVRRETGLEDVRIHDLRHTFASLLVSGGASLEMIGKLLGHSQAKTTQRYAHLMDSPLRDGVNRVAGIVSPHVRAVED</sequence>
<dbReference type="Pfam" id="PF00589">
    <property type="entry name" value="Phage_integrase"/>
    <property type="match status" value="1"/>
</dbReference>
<dbReference type="SUPFAM" id="SSF56349">
    <property type="entry name" value="DNA breaking-rejoining enzymes"/>
    <property type="match status" value="1"/>
</dbReference>
<dbReference type="PANTHER" id="PTHR30629:SF2">
    <property type="entry name" value="PROPHAGE INTEGRASE INTS-RELATED"/>
    <property type="match status" value="1"/>
</dbReference>
<dbReference type="InterPro" id="IPR011010">
    <property type="entry name" value="DNA_brk_join_enz"/>
</dbReference>
<dbReference type="CDD" id="cd00796">
    <property type="entry name" value="INT_Rci_Hp1_C"/>
    <property type="match status" value="1"/>
</dbReference>
<keyword evidence="3" id="KW-0238">DNA-binding</keyword>
<dbReference type="Pfam" id="PF13356">
    <property type="entry name" value="Arm-DNA-bind_3"/>
    <property type="match status" value="1"/>
</dbReference>
<dbReference type="InterPro" id="IPR050808">
    <property type="entry name" value="Phage_Integrase"/>
</dbReference>
<evidence type="ECO:0000256" key="2">
    <source>
        <dbReference type="ARBA" id="ARBA00022908"/>
    </source>
</evidence>
<reference evidence="6 7" key="1">
    <citation type="submission" date="2016-10" db="EMBL/GenBank/DDBJ databases">
        <authorList>
            <person name="de Groot N.N."/>
        </authorList>
    </citation>
    <scope>NUCLEOTIDE SEQUENCE [LARGE SCALE GENOMIC DNA]</scope>
    <source>
        <strain evidence="6 7">CGMCC 1.8891</strain>
    </source>
</reference>
<evidence type="ECO:0000259" key="5">
    <source>
        <dbReference type="PROSITE" id="PS51898"/>
    </source>
</evidence>
<evidence type="ECO:0000313" key="6">
    <source>
        <dbReference type="EMBL" id="SFK16659.1"/>
    </source>
</evidence>
<feature type="domain" description="Tyr recombinase" evidence="5">
    <location>
        <begin position="222"/>
        <end position="398"/>
    </location>
</feature>
<dbReference type="InterPro" id="IPR013762">
    <property type="entry name" value="Integrase-like_cat_sf"/>
</dbReference>
<dbReference type="PANTHER" id="PTHR30629">
    <property type="entry name" value="PROPHAGE INTEGRASE"/>
    <property type="match status" value="1"/>
</dbReference>
<organism evidence="6 7">
    <name type="scientific">Celeribacter halophilus</name>
    <dbReference type="NCBI Taxonomy" id="576117"/>
    <lineage>
        <taxon>Bacteria</taxon>
        <taxon>Pseudomonadati</taxon>
        <taxon>Pseudomonadota</taxon>
        <taxon>Alphaproteobacteria</taxon>
        <taxon>Rhodobacterales</taxon>
        <taxon>Roseobacteraceae</taxon>
        <taxon>Celeribacter</taxon>
    </lineage>
</organism>
<dbReference type="STRING" id="576117.SAMN04488138_1469"/>
<dbReference type="GO" id="GO:0003677">
    <property type="term" value="F:DNA binding"/>
    <property type="evidence" value="ECO:0007669"/>
    <property type="project" value="UniProtKB-KW"/>
</dbReference>
<gene>
    <name evidence="6" type="ORF">SAMN04488138_1469</name>
</gene>
<accession>A0A1I3XBC9</accession>
<dbReference type="Gene3D" id="3.30.160.390">
    <property type="entry name" value="Integrase, DNA-binding domain"/>
    <property type="match status" value="1"/>
</dbReference>
<dbReference type="Gene3D" id="1.10.443.10">
    <property type="entry name" value="Intergrase catalytic core"/>
    <property type="match status" value="1"/>
</dbReference>
<dbReference type="GO" id="GO:0006310">
    <property type="term" value="P:DNA recombination"/>
    <property type="evidence" value="ECO:0007669"/>
    <property type="project" value="UniProtKB-KW"/>
</dbReference>
<keyword evidence="2" id="KW-0229">DNA integration</keyword>
<dbReference type="EMBL" id="FORY01000046">
    <property type="protein sequence ID" value="SFK16659.1"/>
    <property type="molecule type" value="Genomic_DNA"/>
</dbReference>
<dbReference type="PROSITE" id="PS51898">
    <property type="entry name" value="TYR_RECOMBINASE"/>
    <property type="match status" value="1"/>
</dbReference>
<comment type="similarity">
    <text evidence="1">Belongs to the 'phage' integrase family.</text>
</comment>
<proteinExistence type="inferred from homology"/>
<dbReference type="InterPro" id="IPR010998">
    <property type="entry name" value="Integrase_recombinase_N"/>
</dbReference>
<dbReference type="InterPro" id="IPR002104">
    <property type="entry name" value="Integrase_catalytic"/>
</dbReference>
<dbReference type="AlphaFoldDB" id="A0A1I3XBC9"/>
<dbReference type="InterPro" id="IPR025166">
    <property type="entry name" value="Integrase_DNA_bind_dom"/>
</dbReference>
<name>A0A1I3XBC9_9RHOB</name>
<dbReference type="Proteomes" id="UP000183299">
    <property type="component" value="Unassembled WGS sequence"/>
</dbReference>
<keyword evidence="4" id="KW-0233">DNA recombination</keyword>
<dbReference type="Gene3D" id="1.10.150.130">
    <property type="match status" value="1"/>
</dbReference>
<protein>
    <submittedName>
        <fullName evidence="6">Site-specific recombinase XerD</fullName>
    </submittedName>
</protein>
<evidence type="ECO:0000256" key="3">
    <source>
        <dbReference type="ARBA" id="ARBA00023125"/>
    </source>
</evidence>
<keyword evidence="7" id="KW-1185">Reference proteome</keyword>
<dbReference type="InterPro" id="IPR038488">
    <property type="entry name" value="Integrase_DNA-bd_sf"/>
</dbReference>